<sequence>MKNVGPQEGHYADHCNQWYARTNSFAHLAEAFNTSCSLSGPEAANYNGGVEFTSTCFKAHLRTSGIHHQLSCPYTPVQNGRVERKHRHVTETGLALLFHSHLSPCFWVDAFNTATYIINQLPTPLLDGKSPFELLYGYSPHYENFHSFGCCVYPCLRDYMVNKLSPHSISCIFLGYSPSHKGFRCLDPTTTRLYITRHAHFPIVPSFQAQPLFSLHISSFLEPRLHHIDPSPPSPHIPRSNSSPCNVFSDLVDESVQVDTSLTSSSLPPSASSSPSIESAVDFSSSLGSYLMITRAKASIFKTLHLANLSVLGSSKLLSTLLASTVPKGFKTAAKNPTWLAAMDEECLKARLVAKGYTQVPGLDYTDTFSPVVKATTVRVVLSLIVTNKWPLRQLDVKNAFLNGTDYYSKSAFL</sequence>
<proteinExistence type="predicted"/>
<protein>
    <submittedName>
        <fullName evidence="4">Retrovirus-related Pol polyprotein from transposon RE1</fullName>
    </submittedName>
</protein>
<name>A0A438CJ28_VITVI</name>
<dbReference type="InterPro" id="IPR039537">
    <property type="entry name" value="Retrotran_Ty1/copia-like"/>
</dbReference>
<dbReference type="InterPro" id="IPR013103">
    <property type="entry name" value="RVT_2"/>
</dbReference>
<evidence type="ECO:0000313" key="4">
    <source>
        <dbReference type="EMBL" id="RVW23179.1"/>
    </source>
</evidence>
<keyword evidence="1" id="KW-0479">Metal-binding</keyword>
<dbReference type="PANTHER" id="PTHR42648:SF26">
    <property type="entry name" value="INTEGRASE CATALYTIC DOMAIN-CONTAINING PROTEIN"/>
    <property type="match status" value="1"/>
</dbReference>
<dbReference type="GO" id="GO:0003676">
    <property type="term" value="F:nucleic acid binding"/>
    <property type="evidence" value="ECO:0007669"/>
    <property type="project" value="InterPro"/>
</dbReference>
<dbReference type="AlphaFoldDB" id="A0A438CJ28"/>
<evidence type="ECO:0000256" key="1">
    <source>
        <dbReference type="ARBA" id="ARBA00022723"/>
    </source>
</evidence>
<dbReference type="InterPro" id="IPR036397">
    <property type="entry name" value="RNaseH_sf"/>
</dbReference>
<dbReference type="PROSITE" id="PS50994">
    <property type="entry name" value="INTEGRASE"/>
    <property type="match status" value="1"/>
</dbReference>
<feature type="domain" description="Integrase catalytic" evidence="3">
    <location>
        <begin position="41"/>
        <end position="139"/>
    </location>
</feature>
<dbReference type="GO" id="GO:0016787">
    <property type="term" value="F:hydrolase activity"/>
    <property type="evidence" value="ECO:0007669"/>
    <property type="project" value="UniProtKB-KW"/>
</dbReference>
<gene>
    <name evidence="4" type="primary">RE1_3209</name>
    <name evidence="4" type="ORF">CK203_102998</name>
</gene>
<organism evidence="4 5">
    <name type="scientific">Vitis vinifera</name>
    <name type="common">Grape</name>
    <dbReference type="NCBI Taxonomy" id="29760"/>
    <lineage>
        <taxon>Eukaryota</taxon>
        <taxon>Viridiplantae</taxon>
        <taxon>Streptophyta</taxon>
        <taxon>Embryophyta</taxon>
        <taxon>Tracheophyta</taxon>
        <taxon>Spermatophyta</taxon>
        <taxon>Magnoliopsida</taxon>
        <taxon>eudicotyledons</taxon>
        <taxon>Gunneridae</taxon>
        <taxon>Pentapetalae</taxon>
        <taxon>rosids</taxon>
        <taxon>Vitales</taxon>
        <taxon>Vitaceae</taxon>
        <taxon>Viteae</taxon>
        <taxon>Vitis</taxon>
    </lineage>
</organism>
<dbReference type="Proteomes" id="UP000288805">
    <property type="component" value="Unassembled WGS sequence"/>
</dbReference>
<reference evidence="4 5" key="1">
    <citation type="journal article" date="2018" name="PLoS Genet.">
        <title>Population sequencing reveals clonal diversity and ancestral inbreeding in the grapevine cultivar Chardonnay.</title>
        <authorList>
            <person name="Roach M.J."/>
            <person name="Johnson D.L."/>
            <person name="Bohlmann J."/>
            <person name="van Vuuren H.J."/>
            <person name="Jones S.J."/>
            <person name="Pretorius I.S."/>
            <person name="Schmidt S.A."/>
            <person name="Borneman A.R."/>
        </authorList>
    </citation>
    <scope>NUCLEOTIDE SEQUENCE [LARGE SCALE GENOMIC DNA]</scope>
    <source>
        <strain evidence="5">cv. Chardonnay</strain>
        <tissue evidence="4">Leaf</tissue>
    </source>
</reference>
<dbReference type="InterPro" id="IPR057670">
    <property type="entry name" value="SH3_retrovirus"/>
</dbReference>
<dbReference type="Pfam" id="PF07727">
    <property type="entry name" value="RVT_2"/>
    <property type="match status" value="1"/>
</dbReference>
<dbReference type="SUPFAM" id="SSF53098">
    <property type="entry name" value="Ribonuclease H-like"/>
    <property type="match status" value="1"/>
</dbReference>
<dbReference type="InterPro" id="IPR012337">
    <property type="entry name" value="RNaseH-like_sf"/>
</dbReference>
<dbReference type="GO" id="GO:0015074">
    <property type="term" value="P:DNA integration"/>
    <property type="evidence" value="ECO:0007669"/>
    <property type="project" value="InterPro"/>
</dbReference>
<accession>A0A438CJ28</accession>
<dbReference type="Pfam" id="PF25597">
    <property type="entry name" value="SH3_retrovirus"/>
    <property type="match status" value="1"/>
</dbReference>
<evidence type="ECO:0000256" key="2">
    <source>
        <dbReference type="ARBA" id="ARBA00022801"/>
    </source>
</evidence>
<comment type="caution">
    <text evidence="4">The sequence shown here is derived from an EMBL/GenBank/DDBJ whole genome shotgun (WGS) entry which is preliminary data.</text>
</comment>
<evidence type="ECO:0000259" key="3">
    <source>
        <dbReference type="PROSITE" id="PS50994"/>
    </source>
</evidence>
<dbReference type="PANTHER" id="PTHR42648">
    <property type="entry name" value="TRANSPOSASE, PUTATIVE-RELATED"/>
    <property type="match status" value="1"/>
</dbReference>
<keyword evidence="2" id="KW-0378">Hydrolase</keyword>
<dbReference type="GO" id="GO:0046872">
    <property type="term" value="F:metal ion binding"/>
    <property type="evidence" value="ECO:0007669"/>
    <property type="project" value="UniProtKB-KW"/>
</dbReference>
<dbReference type="Gene3D" id="3.30.420.10">
    <property type="entry name" value="Ribonuclease H-like superfamily/Ribonuclease H"/>
    <property type="match status" value="1"/>
</dbReference>
<evidence type="ECO:0000313" key="5">
    <source>
        <dbReference type="Proteomes" id="UP000288805"/>
    </source>
</evidence>
<dbReference type="InterPro" id="IPR001584">
    <property type="entry name" value="Integrase_cat-core"/>
</dbReference>
<dbReference type="EMBL" id="QGNW01002204">
    <property type="protein sequence ID" value="RVW23179.1"/>
    <property type="molecule type" value="Genomic_DNA"/>
</dbReference>